<dbReference type="RefSeq" id="WP_134466142.1">
    <property type="nucleotide sequence ID" value="NZ_JBHMFL010000137.1"/>
</dbReference>
<comment type="caution">
    <text evidence="1">The sequence shown here is derived from an EMBL/GenBank/DDBJ whole genome shotgun (WGS) entry which is preliminary data.</text>
</comment>
<sequence>MDANAVLFGNQASILQHVAVARAQVTEEMKRRVLARCEDGTTLGELENDPSFTGTMLARAAAFALLLDERLSCPTLASAPLSRTSRMVPA</sequence>
<organism evidence="1 2">
    <name type="scientific">Paraburkholderia dipogonis</name>
    <dbReference type="NCBI Taxonomy" id="1211383"/>
    <lineage>
        <taxon>Bacteria</taxon>
        <taxon>Pseudomonadati</taxon>
        <taxon>Pseudomonadota</taxon>
        <taxon>Betaproteobacteria</taxon>
        <taxon>Burkholderiales</taxon>
        <taxon>Burkholderiaceae</taxon>
        <taxon>Paraburkholderia</taxon>
    </lineage>
</organism>
<reference evidence="1 2" key="1">
    <citation type="submission" date="2019-03" db="EMBL/GenBank/DDBJ databases">
        <title>Complete Genome Sequence of Paraburkholderia dipogonis ICMP 19430T, a Nitrogen-fixing Symbiont of the South African Invasive Legume Dipogon lignosus in New Zealand.</title>
        <authorList>
            <person name="De Meyer S.E."/>
        </authorList>
    </citation>
    <scope>NUCLEOTIDE SEQUENCE [LARGE SCALE GENOMIC DNA]</scope>
    <source>
        <strain evidence="1 2">ICMP 19430</strain>
    </source>
</reference>
<dbReference type="Proteomes" id="UP000297385">
    <property type="component" value="Unassembled WGS sequence"/>
</dbReference>
<accession>A0A4Y8MJI9</accession>
<dbReference type="AlphaFoldDB" id="A0A4Y8MJI9"/>
<name>A0A4Y8MJI9_9BURK</name>
<protein>
    <submittedName>
        <fullName evidence="1">Uncharacterized protein</fullName>
    </submittedName>
</protein>
<proteinExistence type="predicted"/>
<evidence type="ECO:0000313" key="1">
    <source>
        <dbReference type="EMBL" id="TFE37619.1"/>
    </source>
</evidence>
<evidence type="ECO:0000313" key="2">
    <source>
        <dbReference type="Proteomes" id="UP000297385"/>
    </source>
</evidence>
<dbReference type="GeneID" id="97309446"/>
<gene>
    <name evidence="1" type="ORF">E2553_40090</name>
</gene>
<dbReference type="EMBL" id="SNVI01000005">
    <property type="protein sequence ID" value="TFE37619.1"/>
    <property type="molecule type" value="Genomic_DNA"/>
</dbReference>